<evidence type="ECO:0000313" key="4">
    <source>
        <dbReference type="Proteomes" id="UP000199409"/>
    </source>
</evidence>
<keyword evidence="1" id="KW-0732">Signal</keyword>
<evidence type="ECO:0000259" key="2">
    <source>
        <dbReference type="Pfam" id="PF01738"/>
    </source>
</evidence>
<feature type="chain" id="PRO_5011788277" evidence="1">
    <location>
        <begin position="20"/>
        <end position="245"/>
    </location>
</feature>
<dbReference type="STRING" id="37625.SAMN05660420_02525"/>
<keyword evidence="3" id="KW-0378">Hydrolase</keyword>
<evidence type="ECO:0000313" key="3">
    <source>
        <dbReference type="EMBL" id="SEA57438.1"/>
    </source>
</evidence>
<dbReference type="InterPro" id="IPR050261">
    <property type="entry name" value="FrsA_esterase"/>
</dbReference>
<keyword evidence="4" id="KW-1185">Reference proteome</keyword>
<gene>
    <name evidence="3" type="ORF">SAMN05660420_02525</name>
</gene>
<evidence type="ECO:0000256" key="1">
    <source>
        <dbReference type="SAM" id="SignalP"/>
    </source>
</evidence>
<dbReference type="EMBL" id="FNQN01000007">
    <property type="protein sequence ID" value="SEA57438.1"/>
    <property type="molecule type" value="Genomic_DNA"/>
</dbReference>
<sequence length="245" mass="27303">MKQLLIFLVLLLFASTVYAQGHTVSYVINGEEFEGYYISPQTNAPLVLLIHDWDGLTDYEIKRSQMLAEQGYAVFAADMFGKGVRPTDTADKRELTAALYRDRTRMRNLLEGSFAAAKAEGADIENAIAMGYCFGGTVVLEYARSGKDLKGFVTFHGGLTTPEGQDYSQTKGKLLILHGSADTSVTMRDFANLTEELEQSQIAHEMITYSGAPHAFSVFGSDRYRKDADVKSWQRFLGYLEETLQ</sequence>
<proteinExistence type="predicted"/>
<dbReference type="Gene3D" id="3.40.50.1820">
    <property type="entry name" value="alpha/beta hydrolase"/>
    <property type="match status" value="1"/>
</dbReference>
<protein>
    <submittedName>
        <fullName evidence="3">Dienelactone hydrolase</fullName>
    </submittedName>
</protein>
<dbReference type="InterPro" id="IPR002925">
    <property type="entry name" value="Dienelactn_hydro"/>
</dbReference>
<dbReference type="SUPFAM" id="SSF53474">
    <property type="entry name" value="alpha/beta-Hydrolases"/>
    <property type="match status" value="1"/>
</dbReference>
<dbReference type="PANTHER" id="PTHR22946:SF0">
    <property type="entry name" value="DIENELACTONE HYDROLASE DOMAIN-CONTAINING PROTEIN"/>
    <property type="match status" value="1"/>
</dbReference>
<dbReference type="Proteomes" id="UP000199409">
    <property type="component" value="Unassembled WGS sequence"/>
</dbReference>
<dbReference type="Pfam" id="PF01738">
    <property type="entry name" value="DLH"/>
    <property type="match status" value="1"/>
</dbReference>
<dbReference type="PANTHER" id="PTHR22946">
    <property type="entry name" value="DIENELACTONE HYDROLASE DOMAIN-CONTAINING PROTEIN-RELATED"/>
    <property type="match status" value="1"/>
</dbReference>
<dbReference type="GO" id="GO:0016787">
    <property type="term" value="F:hydrolase activity"/>
    <property type="evidence" value="ECO:0007669"/>
    <property type="project" value="UniProtKB-KW"/>
</dbReference>
<accession>A0A1H4CAR4</accession>
<dbReference type="OrthoDB" id="9787933at2"/>
<organism evidence="3 4">
    <name type="scientific">Desulfuromusa kysingii</name>
    <dbReference type="NCBI Taxonomy" id="37625"/>
    <lineage>
        <taxon>Bacteria</taxon>
        <taxon>Pseudomonadati</taxon>
        <taxon>Thermodesulfobacteriota</taxon>
        <taxon>Desulfuromonadia</taxon>
        <taxon>Desulfuromonadales</taxon>
        <taxon>Geopsychrobacteraceae</taxon>
        <taxon>Desulfuromusa</taxon>
    </lineage>
</organism>
<dbReference type="RefSeq" id="WP_092349103.1">
    <property type="nucleotide sequence ID" value="NZ_FNQN01000007.1"/>
</dbReference>
<dbReference type="AlphaFoldDB" id="A0A1H4CAR4"/>
<name>A0A1H4CAR4_9BACT</name>
<feature type="domain" description="Dienelactone hydrolase" evidence="2">
    <location>
        <begin position="33"/>
        <end position="242"/>
    </location>
</feature>
<feature type="signal peptide" evidence="1">
    <location>
        <begin position="1"/>
        <end position="19"/>
    </location>
</feature>
<reference evidence="3 4" key="1">
    <citation type="submission" date="2016-10" db="EMBL/GenBank/DDBJ databases">
        <authorList>
            <person name="de Groot N.N."/>
        </authorList>
    </citation>
    <scope>NUCLEOTIDE SEQUENCE [LARGE SCALE GENOMIC DNA]</scope>
    <source>
        <strain evidence="3 4">DSM 7343</strain>
    </source>
</reference>
<dbReference type="InterPro" id="IPR029058">
    <property type="entry name" value="AB_hydrolase_fold"/>
</dbReference>